<sequence>MYWHGYNKLVVVVLTVIIFAGCEKSSTSSVEEARQSFDREGLKFIQIPIGKYFIYKDSATGNEDSVIVTKSNLEQVDVAAYYCGPSCFGNHPAYHYERFSLTLTSGRDQTTWLNATTGDLIGNFITSDRSAISLRDYKNILLFSYPGTSTILPSMAIEGKTYNEVNVSTANFSGTASTTYWAKNIGLIKWQFKMGSTVTTFLLLRHG</sequence>
<dbReference type="AlphaFoldDB" id="A0A512BGT4"/>
<dbReference type="Proteomes" id="UP000321513">
    <property type="component" value="Unassembled WGS sequence"/>
</dbReference>
<proteinExistence type="predicted"/>
<organism evidence="1 2">
    <name type="scientific">Segetibacter aerophilus</name>
    <dbReference type="NCBI Taxonomy" id="670293"/>
    <lineage>
        <taxon>Bacteria</taxon>
        <taxon>Pseudomonadati</taxon>
        <taxon>Bacteroidota</taxon>
        <taxon>Chitinophagia</taxon>
        <taxon>Chitinophagales</taxon>
        <taxon>Chitinophagaceae</taxon>
        <taxon>Segetibacter</taxon>
    </lineage>
</organism>
<protein>
    <submittedName>
        <fullName evidence="1">Uncharacterized protein</fullName>
    </submittedName>
</protein>
<keyword evidence="2" id="KW-1185">Reference proteome</keyword>
<comment type="caution">
    <text evidence="1">The sequence shown here is derived from an EMBL/GenBank/DDBJ whole genome shotgun (WGS) entry which is preliminary data.</text>
</comment>
<accession>A0A512BGT4</accession>
<gene>
    <name evidence="1" type="ORF">SAE01_35810</name>
</gene>
<evidence type="ECO:0000313" key="2">
    <source>
        <dbReference type="Proteomes" id="UP000321513"/>
    </source>
</evidence>
<reference evidence="1 2" key="1">
    <citation type="submission" date="2019-07" db="EMBL/GenBank/DDBJ databases">
        <title>Whole genome shotgun sequence of Segetibacter aerophilus NBRC 106135.</title>
        <authorList>
            <person name="Hosoyama A."/>
            <person name="Uohara A."/>
            <person name="Ohji S."/>
            <person name="Ichikawa N."/>
        </authorList>
    </citation>
    <scope>NUCLEOTIDE SEQUENCE [LARGE SCALE GENOMIC DNA]</scope>
    <source>
        <strain evidence="1 2">NBRC 106135</strain>
    </source>
</reference>
<name>A0A512BGT4_9BACT</name>
<evidence type="ECO:0000313" key="1">
    <source>
        <dbReference type="EMBL" id="GEO11085.1"/>
    </source>
</evidence>
<dbReference type="EMBL" id="BJYT01000016">
    <property type="protein sequence ID" value="GEO11085.1"/>
    <property type="molecule type" value="Genomic_DNA"/>
</dbReference>
<dbReference type="RefSeq" id="WP_147205199.1">
    <property type="nucleotide sequence ID" value="NZ_BJYT01000016.1"/>
</dbReference>